<feature type="transmembrane region" description="Helical" evidence="9">
    <location>
        <begin position="90"/>
        <end position="111"/>
    </location>
</feature>
<keyword evidence="4" id="KW-0813">Transport</keyword>
<dbReference type="CDD" id="cd17330">
    <property type="entry name" value="MFS_SLC46_TetA_like"/>
    <property type="match status" value="1"/>
</dbReference>
<dbReference type="GO" id="GO:0022857">
    <property type="term" value="F:transmembrane transporter activity"/>
    <property type="evidence" value="ECO:0007669"/>
    <property type="project" value="InterPro"/>
</dbReference>
<dbReference type="InterPro" id="IPR005829">
    <property type="entry name" value="Sugar_transporter_CS"/>
</dbReference>
<dbReference type="InterPro" id="IPR036259">
    <property type="entry name" value="MFS_trans_sf"/>
</dbReference>
<gene>
    <name evidence="11" type="ORF">E8A74_12395</name>
</gene>
<dbReference type="PANTHER" id="PTHR23504">
    <property type="entry name" value="MAJOR FACILITATOR SUPERFAMILY DOMAIN-CONTAINING PROTEIN 10"/>
    <property type="match status" value="1"/>
</dbReference>
<dbReference type="Pfam" id="PF07690">
    <property type="entry name" value="MFS_1"/>
    <property type="match status" value="1"/>
</dbReference>
<dbReference type="OrthoDB" id="9812221at2"/>
<feature type="region of interest" description="Disordered" evidence="8">
    <location>
        <begin position="208"/>
        <end position="228"/>
    </location>
</feature>
<evidence type="ECO:0000256" key="7">
    <source>
        <dbReference type="ARBA" id="ARBA00023136"/>
    </source>
</evidence>
<feature type="transmembrane region" description="Helical" evidence="9">
    <location>
        <begin position="306"/>
        <end position="324"/>
    </location>
</feature>
<comment type="function">
    <text evidence="1">Resistance to tetracycline by an active tetracycline efflux. This is an energy-dependent process that decreases the accumulation of the antibiotic in whole cells. This protein functions as a metal-tetracycline/H(+) antiporter.</text>
</comment>
<keyword evidence="7 9" id="KW-0472">Membrane</keyword>
<evidence type="ECO:0000256" key="8">
    <source>
        <dbReference type="SAM" id="MobiDB-lite"/>
    </source>
</evidence>
<dbReference type="GO" id="GO:0016020">
    <property type="term" value="C:membrane"/>
    <property type="evidence" value="ECO:0007669"/>
    <property type="project" value="UniProtKB-SubCell"/>
</dbReference>
<feature type="transmembrane region" description="Helical" evidence="9">
    <location>
        <begin position="275"/>
        <end position="294"/>
    </location>
</feature>
<dbReference type="Gene3D" id="1.20.1250.20">
    <property type="entry name" value="MFS general substrate transporter like domains"/>
    <property type="match status" value="1"/>
</dbReference>
<keyword evidence="12" id="KW-1185">Reference proteome</keyword>
<feature type="transmembrane region" description="Helical" evidence="9">
    <location>
        <begin position="245"/>
        <end position="263"/>
    </location>
</feature>
<dbReference type="Proteomes" id="UP000309215">
    <property type="component" value="Unassembled WGS sequence"/>
</dbReference>
<dbReference type="EMBL" id="SSMQ01000010">
    <property type="protein sequence ID" value="TKD09517.1"/>
    <property type="molecule type" value="Genomic_DNA"/>
</dbReference>
<feature type="transmembrane region" description="Helical" evidence="9">
    <location>
        <begin position="55"/>
        <end position="78"/>
    </location>
</feature>
<dbReference type="SUPFAM" id="SSF103473">
    <property type="entry name" value="MFS general substrate transporter"/>
    <property type="match status" value="1"/>
</dbReference>
<accession>A0A4U1JEL2</accession>
<comment type="caution">
    <text evidence="11">The sequence shown here is derived from an EMBL/GenBank/DDBJ whole genome shotgun (WGS) entry which is preliminary data.</text>
</comment>
<evidence type="ECO:0000256" key="9">
    <source>
        <dbReference type="SAM" id="Phobius"/>
    </source>
</evidence>
<dbReference type="InterPro" id="IPR001958">
    <property type="entry name" value="Tet-R_TetA/multi-R_MdtG-like"/>
</dbReference>
<evidence type="ECO:0000313" key="12">
    <source>
        <dbReference type="Proteomes" id="UP000309215"/>
    </source>
</evidence>
<evidence type="ECO:0000313" key="11">
    <source>
        <dbReference type="EMBL" id="TKD09517.1"/>
    </source>
</evidence>
<reference evidence="11 12" key="1">
    <citation type="submission" date="2019-04" db="EMBL/GenBank/DDBJ databases">
        <authorList>
            <person name="Li Y."/>
            <person name="Wang J."/>
        </authorList>
    </citation>
    <scope>NUCLEOTIDE SEQUENCE [LARGE SCALE GENOMIC DNA]</scope>
    <source>
        <strain evidence="11 12">DSM 14668</strain>
    </source>
</reference>
<protein>
    <submittedName>
        <fullName evidence="11">MFS transporter</fullName>
    </submittedName>
</protein>
<keyword evidence="6 9" id="KW-1133">Transmembrane helix</keyword>
<comment type="similarity">
    <text evidence="3">Belongs to the major facilitator superfamily. TCR/Tet family.</text>
</comment>
<feature type="transmembrane region" description="Helical" evidence="9">
    <location>
        <begin position="175"/>
        <end position="198"/>
    </location>
</feature>
<evidence type="ECO:0000256" key="4">
    <source>
        <dbReference type="ARBA" id="ARBA00022448"/>
    </source>
</evidence>
<dbReference type="AlphaFoldDB" id="A0A4U1JEL2"/>
<evidence type="ECO:0000256" key="5">
    <source>
        <dbReference type="ARBA" id="ARBA00022692"/>
    </source>
</evidence>
<dbReference type="PROSITE" id="PS50850">
    <property type="entry name" value="MFS"/>
    <property type="match status" value="1"/>
</dbReference>
<comment type="subcellular location">
    <subcellularLocation>
        <location evidence="2">Membrane</location>
        <topology evidence="2">Multi-pass membrane protein</topology>
    </subcellularLocation>
</comment>
<dbReference type="PRINTS" id="PR01035">
    <property type="entry name" value="TCRTETA"/>
</dbReference>
<feature type="transmembrane region" description="Helical" evidence="9">
    <location>
        <begin position="393"/>
        <end position="413"/>
    </location>
</feature>
<dbReference type="InterPro" id="IPR020846">
    <property type="entry name" value="MFS_dom"/>
</dbReference>
<dbReference type="InterPro" id="IPR011701">
    <property type="entry name" value="MFS"/>
</dbReference>
<feature type="transmembrane region" description="Helical" evidence="9">
    <location>
        <begin position="150"/>
        <end position="169"/>
    </location>
</feature>
<organism evidence="11 12">
    <name type="scientific">Polyangium fumosum</name>
    <dbReference type="NCBI Taxonomy" id="889272"/>
    <lineage>
        <taxon>Bacteria</taxon>
        <taxon>Pseudomonadati</taxon>
        <taxon>Myxococcota</taxon>
        <taxon>Polyangia</taxon>
        <taxon>Polyangiales</taxon>
        <taxon>Polyangiaceae</taxon>
        <taxon>Polyangium</taxon>
    </lineage>
</organism>
<name>A0A4U1JEL2_9BACT</name>
<keyword evidence="5 9" id="KW-0812">Transmembrane</keyword>
<evidence type="ECO:0000256" key="3">
    <source>
        <dbReference type="ARBA" id="ARBA00007520"/>
    </source>
</evidence>
<feature type="transmembrane region" description="Helical" evidence="9">
    <location>
        <begin position="21"/>
        <end position="43"/>
    </location>
</feature>
<evidence type="ECO:0000259" key="10">
    <source>
        <dbReference type="PROSITE" id="PS50850"/>
    </source>
</evidence>
<dbReference type="PROSITE" id="PS00216">
    <property type="entry name" value="SUGAR_TRANSPORT_1"/>
    <property type="match status" value="1"/>
</dbReference>
<evidence type="ECO:0000256" key="1">
    <source>
        <dbReference type="ARBA" id="ARBA00003279"/>
    </source>
</evidence>
<proteinExistence type="inferred from homology"/>
<evidence type="ECO:0000256" key="2">
    <source>
        <dbReference type="ARBA" id="ARBA00004141"/>
    </source>
</evidence>
<feature type="domain" description="Major facilitator superfamily (MFS) profile" evidence="10">
    <location>
        <begin position="21"/>
        <end position="418"/>
    </location>
</feature>
<evidence type="ECO:0000256" key="6">
    <source>
        <dbReference type="ARBA" id="ARBA00022989"/>
    </source>
</evidence>
<dbReference type="PANTHER" id="PTHR23504:SF15">
    <property type="entry name" value="MAJOR FACILITATOR SUPERFAMILY (MFS) PROFILE DOMAIN-CONTAINING PROTEIN"/>
    <property type="match status" value="1"/>
</dbReference>
<sequence length="424" mass="45206">MLETAMSTAEAASREKVRDRVLFVVVLTVFLDLVGFGITIPLLPFYVKPMVSEEWAGIITGLLISSYSFAQALATPVLGRLSDRMGRRSVIVLSLAGNAASMVLFAAAVNFQVLWCLFVSRLLAGATAGNLAACQAAIADVTEKHERAPAMGRLGAGIGLGMIMGPVIGGVTAKIALWAPPIAAAVMALADLVLAAALMPETRPVREPERAGHDAYRGPTRDERRREPSFSEIVADKRVATVLQMYFLTFMAMTVLNVAFPLLSHDRFGWTAEQVGYMFAIFGVSGVVIQGFLIKRLSARFSELGLVETAAALMLVGMLCAAFSTQPWMMVLANVLIGVGVAINNPSISSLASKYAREDQRGTVLGYAQSTGSWARTIWPATWGFMYNRVAPISPFLGAAAGAALLLGVALVLHKQDTPAPEQG</sequence>